<evidence type="ECO:0000313" key="5">
    <source>
        <dbReference type="EMBL" id="PNY09258.1"/>
    </source>
</evidence>
<evidence type="ECO:0000313" key="6">
    <source>
        <dbReference type="Proteomes" id="UP000236291"/>
    </source>
</evidence>
<accession>A0A2K3P1T2</accession>
<dbReference type="Pfam" id="PF21034">
    <property type="entry name" value="BCAS3_WD40"/>
    <property type="match status" value="1"/>
</dbReference>
<feature type="domain" description="BCAS3 WD40" evidence="4">
    <location>
        <begin position="26"/>
        <end position="425"/>
    </location>
</feature>
<name>A0A2K3P1T2_TRIPR</name>
<dbReference type="InterPro" id="IPR022175">
    <property type="entry name" value="BCAS3_dom"/>
</dbReference>
<dbReference type="PANTHER" id="PTHR13268:SF12">
    <property type="entry name" value="AUTOPHAGY-RELATED PROTEIN 18H"/>
    <property type="match status" value="1"/>
</dbReference>
<organism evidence="5 6">
    <name type="scientific">Trifolium pratense</name>
    <name type="common">Red clover</name>
    <dbReference type="NCBI Taxonomy" id="57577"/>
    <lineage>
        <taxon>Eukaryota</taxon>
        <taxon>Viridiplantae</taxon>
        <taxon>Streptophyta</taxon>
        <taxon>Embryophyta</taxon>
        <taxon>Tracheophyta</taxon>
        <taxon>Spermatophyta</taxon>
        <taxon>Magnoliopsida</taxon>
        <taxon>eudicotyledons</taxon>
        <taxon>Gunneridae</taxon>
        <taxon>Pentapetalae</taxon>
        <taxon>rosids</taxon>
        <taxon>fabids</taxon>
        <taxon>Fabales</taxon>
        <taxon>Fabaceae</taxon>
        <taxon>Papilionoideae</taxon>
        <taxon>50 kb inversion clade</taxon>
        <taxon>NPAAA clade</taxon>
        <taxon>Hologalegina</taxon>
        <taxon>IRL clade</taxon>
        <taxon>Trifolieae</taxon>
        <taxon>Trifolium</taxon>
    </lineage>
</organism>
<dbReference type="SMART" id="SM00320">
    <property type="entry name" value="WD40"/>
    <property type="match status" value="2"/>
</dbReference>
<gene>
    <name evidence="5" type="ORF">L195_g005804</name>
</gene>
<dbReference type="EMBL" id="ASHM01003026">
    <property type="protein sequence ID" value="PNY09258.1"/>
    <property type="molecule type" value="Genomic_DNA"/>
</dbReference>
<evidence type="ECO:0000259" key="4">
    <source>
        <dbReference type="Pfam" id="PF21034"/>
    </source>
</evidence>
<dbReference type="PANTHER" id="PTHR13268">
    <property type="entry name" value="BREAST CARCINOMA AMPLIFIED SEQUENCE 3"/>
    <property type="match status" value="1"/>
</dbReference>
<dbReference type="GO" id="GO:0000407">
    <property type="term" value="C:phagophore assembly site"/>
    <property type="evidence" value="ECO:0007669"/>
    <property type="project" value="UniProtKB-SubCell"/>
</dbReference>
<dbReference type="Gene3D" id="2.130.10.10">
    <property type="entry name" value="YVTN repeat-like/Quinoprotein amine dehydrogenase"/>
    <property type="match status" value="1"/>
</dbReference>
<protein>
    <submittedName>
        <fullName evidence="5">Autophagy-related protein 18h-like</fullName>
    </submittedName>
</protein>
<dbReference type="InterPro" id="IPR001680">
    <property type="entry name" value="WD40_rpt"/>
</dbReference>
<proteinExistence type="predicted"/>
<dbReference type="FunFam" id="2.130.10.10:FF:000782">
    <property type="entry name" value="Autophagy-related protein 18h"/>
    <property type="match status" value="1"/>
</dbReference>
<dbReference type="Pfam" id="PF12490">
    <property type="entry name" value="BCAS3"/>
    <property type="match status" value="1"/>
</dbReference>
<feature type="compositionally biased region" description="Low complexity" evidence="2">
    <location>
        <begin position="219"/>
        <end position="232"/>
    </location>
</feature>
<sequence>MGVCSEHVLWACFDRLELGLSSFKHVLLLGYSNGFQVLDVDDGSNIRELASKRDDPVSFLQMQPVPAKSESCEGFRASHPLLLVVACDKSKIPGTVQNVRDGHKEDQAENIINSATTVRFYSLRSHTYVHALRFRSTVYMVRCSPQIVAVGLATQIYCFDALTLENKFSVLTYPVPQLGGQGMVGVNIGYGPMAVGPRWLAYASNNPLLSNTSRLSPQSLTPPAGSPSTSPSSGSLVARYAMESSKHLASGLINLSDMGYKTLSKYYQDLLPDGSSSPVSPNSSWKVGRFASNSTETDTAGVVLVKDFVSRAVVAQFRAHTSPISALCFDPSGTLLVTASIHGNNINIFRIMPSYSKNGSGSQSNDWSSSHVHLYKLRRGMTSAVIQDICFSHYSQWVAIISSKGTCHIFVLSPFGGETVLKIHNKDTEGPVLLPVSPLPWWFTPRFTVNPHQQLCHTPQPPVFLSVVSRIKNVNAGWLNTVSNAASSAAGKVSVPSGAVSAVFHSSVPLDSHNAYAKVHAMEHLLVYTPSGHLIQYNLLPSLMAEPNETASRTAQVPSQMQEEDLRVKVEPVQWWDVCRRYDWQEREVYISGSAPGGPEAAEMILDVSSCENYSVGNDDSVKLNQDCHFSNAEVHISSGRIPIWGKSEVSFFVMGSFESGELNKCEFLTSGEIEIEDVPVNEVEIRQKVLLPVYDHFHKIQPTWGDR</sequence>
<dbReference type="GO" id="GO:0006914">
    <property type="term" value="P:autophagy"/>
    <property type="evidence" value="ECO:0007669"/>
    <property type="project" value="InterPro"/>
</dbReference>
<dbReference type="AlphaFoldDB" id="A0A2K3P1T2"/>
<reference evidence="5 6" key="1">
    <citation type="journal article" date="2014" name="Am. J. Bot.">
        <title>Genome assembly and annotation for red clover (Trifolium pratense; Fabaceae).</title>
        <authorList>
            <person name="Istvanek J."/>
            <person name="Jaros M."/>
            <person name="Krenek A."/>
            <person name="Repkova J."/>
        </authorList>
    </citation>
    <scope>NUCLEOTIDE SEQUENCE [LARGE SCALE GENOMIC DNA]</scope>
    <source>
        <strain evidence="6">cv. Tatra</strain>
        <tissue evidence="5">Young leaves</tissue>
    </source>
</reference>
<evidence type="ECO:0000256" key="2">
    <source>
        <dbReference type="SAM" id="MobiDB-lite"/>
    </source>
</evidence>
<dbReference type="InterPro" id="IPR015943">
    <property type="entry name" value="WD40/YVTN_repeat-like_dom_sf"/>
</dbReference>
<dbReference type="InterPro" id="IPR036322">
    <property type="entry name" value="WD40_repeat_dom_sf"/>
</dbReference>
<dbReference type="InterPro" id="IPR045142">
    <property type="entry name" value="BCAS3-like"/>
</dbReference>
<dbReference type="GO" id="GO:0042594">
    <property type="term" value="P:response to starvation"/>
    <property type="evidence" value="ECO:0007669"/>
    <property type="project" value="TreeGrafter"/>
</dbReference>
<comment type="caution">
    <text evidence="5">The sequence shown here is derived from an EMBL/GenBank/DDBJ whole genome shotgun (WGS) entry which is preliminary data.</text>
</comment>
<evidence type="ECO:0000256" key="1">
    <source>
        <dbReference type="ARBA" id="ARBA00004329"/>
    </source>
</evidence>
<feature type="region of interest" description="Disordered" evidence="2">
    <location>
        <begin position="213"/>
        <end position="232"/>
    </location>
</feature>
<feature type="domain" description="BCAS3" evidence="3">
    <location>
        <begin position="559"/>
        <end position="696"/>
    </location>
</feature>
<dbReference type="Proteomes" id="UP000236291">
    <property type="component" value="Unassembled WGS sequence"/>
</dbReference>
<dbReference type="ExpressionAtlas" id="A0A2K3P1T2">
    <property type="expression patterns" value="baseline"/>
</dbReference>
<reference evidence="5 6" key="2">
    <citation type="journal article" date="2017" name="Front. Plant Sci.">
        <title>Gene Classification and Mining of Molecular Markers Useful in Red Clover (Trifolium pratense) Breeding.</title>
        <authorList>
            <person name="Istvanek J."/>
            <person name="Dluhosova J."/>
            <person name="Dluhos P."/>
            <person name="Patkova L."/>
            <person name="Nedelnik J."/>
            <person name="Repkova J."/>
        </authorList>
    </citation>
    <scope>NUCLEOTIDE SEQUENCE [LARGE SCALE GENOMIC DNA]</scope>
    <source>
        <strain evidence="6">cv. Tatra</strain>
        <tissue evidence="5">Young leaves</tissue>
    </source>
</reference>
<evidence type="ECO:0000259" key="3">
    <source>
        <dbReference type="Pfam" id="PF12490"/>
    </source>
</evidence>
<comment type="subcellular location">
    <subcellularLocation>
        <location evidence="1">Preautophagosomal structure</location>
    </subcellularLocation>
</comment>
<dbReference type="InterPro" id="IPR048382">
    <property type="entry name" value="BCAS3_WD40"/>
</dbReference>
<dbReference type="SUPFAM" id="SSF50978">
    <property type="entry name" value="WD40 repeat-like"/>
    <property type="match status" value="1"/>
</dbReference>